<dbReference type="EMBL" id="JBAHYK010001197">
    <property type="protein sequence ID" value="KAL0569076.1"/>
    <property type="molecule type" value="Genomic_DNA"/>
</dbReference>
<proteinExistence type="predicted"/>
<reference evidence="2 3" key="1">
    <citation type="submission" date="2024-02" db="EMBL/GenBank/DDBJ databases">
        <title>A draft genome for the cacao thread blight pathogen Marasmius crinis-equi.</title>
        <authorList>
            <person name="Cohen S.P."/>
            <person name="Baruah I.K."/>
            <person name="Amoako-Attah I."/>
            <person name="Bukari Y."/>
            <person name="Meinhardt L.W."/>
            <person name="Bailey B.A."/>
        </authorList>
    </citation>
    <scope>NUCLEOTIDE SEQUENCE [LARGE SCALE GENOMIC DNA]</scope>
    <source>
        <strain evidence="2 3">GH-76</strain>
    </source>
</reference>
<dbReference type="Proteomes" id="UP001465976">
    <property type="component" value="Unassembled WGS sequence"/>
</dbReference>
<organism evidence="2 3">
    <name type="scientific">Marasmius crinis-equi</name>
    <dbReference type="NCBI Taxonomy" id="585013"/>
    <lineage>
        <taxon>Eukaryota</taxon>
        <taxon>Fungi</taxon>
        <taxon>Dikarya</taxon>
        <taxon>Basidiomycota</taxon>
        <taxon>Agaricomycotina</taxon>
        <taxon>Agaricomycetes</taxon>
        <taxon>Agaricomycetidae</taxon>
        <taxon>Agaricales</taxon>
        <taxon>Marasmiineae</taxon>
        <taxon>Marasmiaceae</taxon>
        <taxon>Marasmius</taxon>
    </lineage>
</organism>
<evidence type="ECO:0000313" key="3">
    <source>
        <dbReference type="Proteomes" id="UP001465976"/>
    </source>
</evidence>
<comment type="caution">
    <text evidence="2">The sequence shown here is derived from an EMBL/GenBank/DDBJ whole genome shotgun (WGS) entry which is preliminary data.</text>
</comment>
<accession>A0ABR3F1L6</accession>
<sequence length="551" mass="63026">MPDYFPNASNFSIGSSSNLSTVHGNQHNNYQIGTKSRRKQFSIENEEEEQRLAEYRNVRLGDIASIKHLGNSISYSYERLNETSWVRSECERSFFAAEVMSKSGKVSSTVVSYHGPEKEEAWKKDFHQFSGALNTTNVRIWGFNRSETPLLLLHNDLVPLAHFLDSVGGLGQLYLEILRRQLGCYDRELWLDSSRGVLCCGPEGPYCRIPYDIPPDLPVVLSDGKLLQEDTLVQYLATLKRSRDLDREVVWGLSYFSYTSAEPSDMRVDRPTVISSLTNTTIAVVDAGMSSIGARGSSCLGEREELSNGLTRFKLKHHRRHLELDWVWDWDWGWDWGWVEAWIAQSPMVFHAHGISMEANLSKYDLILPYSYNGTLSRSRTKRRRRQECDPIYLFACPSRASTFWSFAEDGHLPIPDDLCKHLGLPVKFSLKCIQRHFSTQTYKAMRDYQILRGFDPTTADFARHCGFDDLDFYPVQSSLPVATISRQFEDLDDSDFVVIEHESTDDRYCDESIPLLFGEVPPESTEMPEPAPEPAPSSTTFWLRLALPFL</sequence>
<name>A0ABR3F1L6_9AGAR</name>
<feature type="region of interest" description="Disordered" evidence="1">
    <location>
        <begin position="16"/>
        <end position="39"/>
    </location>
</feature>
<keyword evidence="3" id="KW-1185">Reference proteome</keyword>
<gene>
    <name evidence="2" type="ORF">V5O48_012893</name>
</gene>
<evidence type="ECO:0000313" key="2">
    <source>
        <dbReference type="EMBL" id="KAL0569076.1"/>
    </source>
</evidence>
<protein>
    <submittedName>
        <fullName evidence="2">Uncharacterized protein</fullName>
    </submittedName>
</protein>
<evidence type="ECO:0000256" key="1">
    <source>
        <dbReference type="SAM" id="MobiDB-lite"/>
    </source>
</evidence>
<feature type="compositionally biased region" description="Polar residues" evidence="1">
    <location>
        <begin position="21"/>
        <end position="34"/>
    </location>
</feature>